<dbReference type="EMBL" id="BAAAKV010000033">
    <property type="protein sequence ID" value="GAA1177069.1"/>
    <property type="molecule type" value="Genomic_DNA"/>
</dbReference>
<comment type="caution">
    <text evidence="2">The sequence shown here is derived from an EMBL/GenBank/DDBJ whole genome shotgun (WGS) entry which is preliminary data.</text>
</comment>
<dbReference type="Proteomes" id="UP001501371">
    <property type="component" value="Unassembled WGS sequence"/>
</dbReference>
<dbReference type="CDD" id="cd00085">
    <property type="entry name" value="HNHc"/>
    <property type="match status" value="1"/>
</dbReference>
<dbReference type="InterPro" id="IPR003615">
    <property type="entry name" value="HNH_nuc"/>
</dbReference>
<proteinExistence type="predicted"/>
<evidence type="ECO:0000313" key="3">
    <source>
        <dbReference type="Proteomes" id="UP001501371"/>
    </source>
</evidence>
<sequence length="348" mass="38192">MTAERARQAQDRTAEESGGDPTGEERLAAAVAQARTWADLMRRLGLKESGGRRRALQRQVAERGLDTSHFKQGSPWRKYPDEAIAAAVATSTTLREVVLKLGATPATGTMSHIARRIAAAGLDVGHFPGMARSRLDLPFTAAELTAAAASARSIRGVARALGVPDDGRSRAALGRMLKEQGVDTTHFRNARLAIPEAALREAVPTASSYADVMRALGLPVNDTNHRRVRRRVGQLGLDTRHFKRRPWGPVRARPSAPVARRALVELPEGSPRTNRARLHRALREIGVPYRCASCGNTGQWLGHPMTLQIDHVNGDWRDNRAENLRYLCPNCHALTDTWCRSRRSEPTG</sequence>
<evidence type="ECO:0008006" key="4">
    <source>
        <dbReference type="Google" id="ProtNLM"/>
    </source>
</evidence>
<dbReference type="RefSeq" id="WP_344277816.1">
    <property type="nucleotide sequence ID" value="NZ_BAAAKV010000033.1"/>
</dbReference>
<name>A0ABN1UYP8_9ACTN</name>
<keyword evidence="3" id="KW-1185">Reference proteome</keyword>
<protein>
    <recommendedName>
        <fullName evidence="4">HNH endonuclease</fullName>
    </recommendedName>
</protein>
<organism evidence="2 3">
    <name type="scientific">Streptomyces hebeiensis</name>
    <dbReference type="NCBI Taxonomy" id="229486"/>
    <lineage>
        <taxon>Bacteria</taxon>
        <taxon>Bacillati</taxon>
        <taxon>Actinomycetota</taxon>
        <taxon>Actinomycetes</taxon>
        <taxon>Kitasatosporales</taxon>
        <taxon>Streptomycetaceae</taxon>
        <taxon>Streptomyces</taxon>
    </lineage>
</organism>
<accession>A0ABN1UYP8</accession>
<feature type="compositionally biased region" description="Basic and acidic residues" evidence="1">
    <location>
        <begin position="1"/>
        <end position="15"/>
    </location>
</feature>
<feature type="region of interest" description="Disordered" evidence="1">
    <location>
        <begin position="1"/>
        <end position="24"/>
    </location>
</feature>
<gene>
    <name evidence="2" type="ORF">GCM10009654_37910</name>
</gene>
<reference evidence="2 3" key="1">
    <citation type="journal article" date="2019" name="Int. J. Syst. Evol. Microbiol.">
        <title>The Global Catalogue of Microorganisms (GCM) 10K type strain sequencing project: providing services to taxonomists for standard genome sequencing and annotation.</title>
        <authorList>
            <consortium name="The Broad Institute Genomics Platform"/>
            <consortium name="The Broad Institute Genome Sequencing Center for Infectious Disease"/>
            <person name="Wu L."/>
            <person name="Ma J."/>
        </authorList>
    </citation>
    <scope>NUCLEOTIDE SEQUENCE [LARGE SCALE GENOMIC DNA]</scope>
    <source>
        <strain evidence="2 3">JCM 12696</strain>
    </source>
</reference>
<evidence type="ECO:0000313" key="2">
    <source>
        <dbReference type="EMBL" id="GAA1177069.1"/>
    </source>
</evidence>
<evidence type="ECO:0000256" key="1">
    <source>
        <dbReference type="SAM" id="MobiDB-lite"/>
    </source>
</evidence>